<comment type="caution">
    <text evidence="1">The sequence shown here is derived from an EMBL/GenBank/DDBJ whole genome shotgun (WGS) entry which is preliminary data.</text>
</comment>
<accession>A0ABX0CQG0</accession>
<sequence>MDVRRRNLGALLVIGQKEQQAKPDHRPELLLLLPHLDSNQKPAGYSVPLRLSAGVPPNLLLPACFAIVATWLSVVVCPNRRGFAVGK</sequence>
<proteinExistence type="predicted"/>
<reference evidence="1 2" key="1">
    <citation type="submission" date="2020-01" db="EMBL/GenBank/DDBJ databases">
        <title>Genetics and antimicrobial susceptibilities of Nocardia species isolated from the soil; a comparison with species isolated from humans.</title>
        <authorList>
            <person name="Carrasco G."/>
            <person name="Monzon S."/>
            <person name="Sansegundo M."/>
            <person name="Garcia E."/>
            <person name="Garrido N."/>
            <person name="Medina M.J."/>
            <person name="Villalon P."/>
            <person name="Ramirez-Arocha A.C."/>
            <person name="Jimenez P."/>
            <person name="Cuesta I."/>
            <person name="Valdezate S."/>
        </authorList>
    </citation>
    <scope>NUCLEOTIDE SEQUENCE [LARGE SCALE GENOMIC DNA]</scope>
    <source>
        <strain evidence="1 2">CNM20110649</strain>
    </source>
</reference>
<evidence type="ECO:0000313" key="2">
    <source>
        <dbReference type="Proteomes" id="UP000470876"/>
    </source>
</evidence>
<name>A0ABX0CQG0_9NOCA</name>
<protein>
    <submittedName>
        <fullName evidence="1">Uncharacterized protein</fullName>
    </submittedName>
</protein>
<evidence type="ECO:0000313" key="1">
    <source>
        <dbReference type="EMBL" id="NEW58321.1"/>
    </source>
</evidence>
<organism evidence="1 2">
    <name type="scientific">Nocardia cyriacigeorgica</name>
    <dbReference type="NCBI Taxonomy" id="135487"/>
    <lineage>
        <taxon>Bacteria</taxon>
        <taxon>Bacillati</taxon>
        <taxon>Actinomycetota</taxon>
        <taxon>Actinomycetes</taxon>
        <taxon>Mycobacteriales</taxon>
        <taxon>Nocardiaceae</taxon>
        <taxon>Nocardia</taxon>
    </lineage>
</organism>
<keyword evidence="2" id="KW-1185">Reference proteome</keyword>
<dbReference type="EMBL" id="JAAGUX010000051">
    <property type="protein sequence ID" value="NEW58321.1"/>
    <property type="molecule type" value="Genomic_DNA"/>
</dbReference>
<dbReference type="Proteomes" id="UP000470876">
    <property type="component" value="Unassembled WGS sequence"/>
</dbReference>
<gene>
    <name evidence="1" type="ORF">GV794_22110</name>
</gene>